<comment type="caution">
    <text evidence="3">The sequence shown here is derived from an EMBL/GenBank/DDBJ whole genome shotgun (WGS) entry which is preliminary data.</text>
</comment>
<keyword evidence="2" id="KW-0472">Membrane</keyword>
<dbReference type="InterPro" id="IPR029044">
    <property type="entry name" value="Nucleotide-diphossugar_trans"/>
</dbReference>
<dbReference type="PANTHER" id="PTHR11183">
    <property type="entry name" value="GLYCOGENIN SUBFAMILY MEMBER"/>
    <property type="match status" value="1"/>
</dbReference>
<organism evidence="3 4">
    <name type="scientific">Prorocentrum cordatum</name>
    <dbReference type="NCBI Taxonomy" id="2364126"/>
    <lineage>
        <taxon>Eukaryota</taxon>
        <taxon>Sar</taxon>
        <taxon>Alveolata</taxon>
        <taxon>Dinophyceae</taxon>
        <taxon>Prorocentrales</taxon>
        <taxon>Prorocentraceae</taxon>
        <taxon>Prorocentrum</taxon>
    </lineage>
</organism>
<dbReference type="Proteomes" id="UP001189429">
    <property type="component" value="Unassembled WGS sequence"/>
</dbReference>
<sequence length="531" mass="57700">MALGIPPREVPGQAGQSVSSGSLIVDRGDFDAVSVIDGGPLGTACAPSRARVTPEPVADAAPKPPSAGPPAAAGPGATPRPGAMEHGAARWLDASESPSEPLRGRPADSGAGGGEPRCGFWPRAAVGGVGVLVLLLAALAACLPFAWREGDQTPGRSVAGETPVERLERQLRLLLDEQRLLRERSPAALGDERQLRQHPPGESEKRLAPLIEQVEETIRELRGHSGGTHSTPSTTLEGGGHKFTLHMFDDEEDDSTSTSDSENADQHQDCSRCSQATEVTTTTTASPTTTTGCTTPQPTLVAGCPCTGDQEEPSEPTSGISWAYVTMAYDPPGSGEERLLAVLALARALQQLSAYPLLVLTNATEFSDGSPVRESLQLVNAVVMPLLEVELPPHYKFDFDHWRYAYWKLQIWTLTDYEKLIWLDADSILYRSVDWLFQESWMWAQRDDWFCVGEQNAMCSGIMLLFPSVDDYNGLLDYASSADMPKGDQQLIWEGVDGFLPRPVARGWFLERRGRLFWPVPRQIHVTVQQP</sequence>
<feature type="compositionally biased region" description="Low complexity" evidence="1">
    <location>
        <begin position="277"/>
        <end position="299"/>
    </location>
</feature>
<keyword evidence="2" id="KW-0812">Transmembrane</keyword>
<feature type="transmembrane region" description="Helical" evidence="2">
    <location>
        <begin position="124"/>
        <end position="147"/>
    </location>
</feature>
<feature type="region of interest" description="Disordered" evidence="1">
    <location>
        <begin position="1"/>
        <end position="22"/>
    </location>
</feature>
<feature type="compositionally biased region" description="Basic and acidic residues" evidence="1">
    <location>
        <begin position="185"/>
        <end position="207"/>
    </location>
</feature>
<feature type="region of interest" description="Disordered" evidence="1">
    <location>
        <begin position="251"/>
        <end position="299"/>
    </location>
</feature>
<dbReference type="Gene3D" id="3.90.550.10">
    <property type="entry name" value="Spore Coat Polysaccharide Biosynthesis Protein SpsA, Chain A"/>
    <property type="match status" value="1"/>
</dbReference>
<feature type="region of interest" description="Disordered" evidence="1">
    <location>
        <begin position="185"/>
        <end position="208"/>
    </location>
</feature>
<protein>
    <recommendedName>
        <fullName evidence="5">Hexosyltransferase</fullName>
    </recommendedName>
</protein>
<evidence type="ECO:0000313" key="3">
    <source>
        <dbReference type="EMBL" id="CAK0882626.1"/>
    </source>
</evidence>
<feature type="compositionally biased region" description="Low complexity" evidence="1">
    <location>
        <begin position="69"/>
        <end position="82"/>
    </location>
</feature>
<evidence type="ECO:0000256" key="1">
    <source>
        <dbReference type="SAM" id="MobiDB-lite"/>
    </source>
</evidence>
<feature type="region of interest" description="Disordered" evidence="1">
    <location>
        <begin position="222"/>
        <end position="241"/>
    </location>
</feature>
<dbReference type="SUPFAM" id="SSF53448">
    <property type="entry name" value="Nucleotide-diphospho-sugar transferases"/>
    <property type="match status" value="1"/>
</dbReference>
<evidence type="ECO:0000256" key="2">
    <source>
        <dbReference type="SAM" id="Phobius"/>
    </source>
</evidence>
<evidence type="ECO:0000313" key="4">
    <source>
        <dbReference type="Proteomes" id="UP001189429"/>
    </source>
</evidence>
<reference evidence="3" key="1">
    <citation type="submission" date="2023-10" db="EMBL/GenBank/DDBJ databases">
        <authorList>
            <person name="Chen Y."/>
            <person name="Shah S."/>
            <person name="Dougan E. K."/>
            <person name="Thang M."/>
            <person name="Chan C."/>
        </authorList>
    </citation>
    <scope>NUCLEOTIDE SEQUENCE [LARGE SCALE GENOMIC DNA]</scope>
</reference>
<keyword evidence="2" id="KW-1133">Transmembrane helix</keyword>
<dbReference type="EMBL" id="CAUYUJ010018316">
    <property type="protein sequence ID" value="CAK0882626.1"/>
    <property type="molecule type" value="Genomic_DNA"/>
</dbReference>
<feature type="region of interest" description="Disordered" evidence="1">
    <location>
        <begin position="36"/>
        <end position="114"/>
    </location>
</feature>
<gene>
    <name evidence="3" type="ORF">PCOR1329_LOCUS65077</name>
</gene>
<keyword evidence="4" id="KW-1185">Reference proteome</keyword>
<evidence type="ECO:0008006" key="5">
    <source>
        <dbReference type="Google" id="ProtNLM"/>
    </source>
</evidence>
<proteinExistence type="predicted"/>
<dbReference type="InterPro" id="IPR050587">
    <property type="entry name" value="GNT1/Glycosyltrans_8"/>
</dbReference>
<name>A0ABN9WCW5_9DINO</name>
<accession>A0ABN9WCW5</accession>